<organism evidence="4 5">
    <name type="scientific">Pseudanabaena cinerea FACHB-1277</name>
    <dbReference type="NCBI Taxonomy" id="2949581"/>
    <lineage>
        <taxon>Bacteria</taxon>
        <taxon>Bacillati</taxon>
        <taxon>Cyanobacteriota</taxon>
        <taxon>Cyanophyceae</taxon>
        <taxon>Pseudanabaenales</taxon>
        <taxon>Pseudanabaenaceae</taxon>
        <taxon>Pseudanabaena</taxon>
        <taxon>Pseudanabaena cinerea</taxon>
    </lineage>
</organism>
<dbReference type="InterPro" id="IPR029030">
    <property type="entry name" value="Caspase-like_dom_sf"/>
</dbReference>
<gene>
    <name evidence="4" type="ORF">H6F44_06300</name>
</gene>
<dbReference type="InterPro" id="IPR042095">
    <property type="entry name" value="SUMF_sf"/>
</dbReference>
<dbReference type="GO" id="GO:0120147">
    <property type="term" value="F:formylglycine-generating oxidase activity"/>
    <property type="evidence" value="ECO:0007669"/>
    <property type="project" value="TreeGrafter"/>
</dbReference>
<feature type="region of interest" description="Disordered" evidence="1">
    <location>
        <begin position="522"/>
        <end position="547"/>
    </location>
</feature>
<dbReference type="PANTHER" id="PTHR23150">
    <property type="entry name" value="SULFATASE MODIFYING FACTOR 1, 2"/>
    <property type="match status" value="1"/>
</dbReference>
<dbReference type="InterPro" id="IPR051043">
    <property type="entry name" value="Sulfatase_Mod_Factor_Kinase"/>
</dbReference>
<keyword evidence="5" id="KW-1185">Reference proteome</keyword>
<dbReference type="Pfam" id="PF03781">
    <property type="entry name" value="FGE-sulfatase"/>
    <property type="match status" value="1"/>
</dbReference>
<reference evidence="4" key="2">
    <citation type="submission" date="2020-08" db="EMBL/GenBank/DDBJ databases">
        <authorList>
            <person name="Chen M."/>
            <person name="Teng W."/>
            <person name="Zhao L."/>
            <person name="Hu C."/>
            <person name="Zhou Y."/>
            <person name="Han B."/>
            <person name="Song L."/>
            <person name="Shu W."/>
        </authorList>
    </citation>
    <scope>NUCLEOTIDE SEQUENCE</scope>
    <source>
        <strain evidence="4">FACHB-1277</strain>
    </source>
</reference>
<evidence type="ECO:0000259" key="3">
    <source>
        <dbReference type="Pfam" id="PF03781"/>
    </source>
</evidence>
<dbReference type="EMBL" id="JACJPY010000012">
    <property type="protein sequence ID" value="MBD2149737.1"/>
    <property type="molecule type" value="Genomic_DNA"/>
</dbReference>
<proteinExistence type="predicted"/>
<dbReference type="AlphaFoldDB" id="A0A926Z5L8"/>
<evidence type="ECO:0000313" key="4">
    <source>
        <dbReference type="EMBL" id="MBD2149737.1"/>
    </source>
</evidence>
<dbReference type="GO" id="GO:0004197">
    <property type="term" value="F:cysteine-type endopeptidase activity"/>
    <property type="evidence" value="ECO:0007669"/>
    <property type="project" value="InterPro"/>
</dbReference>
<dbReference type="GO" id="GO:0006508">
    <property type="term" value="P:proteolysis"/>
    <property type="evidence" value="ECO:0007669"/>
    <property type="project" value="InterPro"/>
</dbReference>
<dbReference type="Gene3D" id="3.90.1580.10">
    <property type="entry name" value="paralog of FGE (formylglycine-generating enzyme)"/>
    <property type="match status" value="1"/>
</dbReference>
<evidence type="ECO:0000313" key="5">
    <source>
        <dbReference type="Proteomes" id="UP000631421"/>
    </source>
</evidence>
<evidence type="ECO:0000259" key="2">
    <source>
        <dbReference type="Pfam" id="PF00656"/>
    </source>
</evidence>
<feature type="domain" description="Sulfatase-modifying factor enzyme-like" evidence="3">
    <location>
        <begin position="352"/>
        <end position="582"/>
    </location>
</feature>
<dbReference type="Gene3D" id="3.40.50.1460">
    <property type="match status" value="1"/>
</dbReference>
<dbReference type="PANTHER" id="PTHR23150:SF19">
    <property type="entry name" value="FORMYLGLYCINE-GENERATING ENZYME"/>
    <property type="match status" value="1"/>
</dbReference>
<dbReference type="SUPFAM" id="SSF56436">
    <property type="entry name" value="C-type lectin-like"/>
    <property type="match status" value="1"/>
</dbReference>
<evidence type="ECO:0000256" key="1">
    <source>
        <dbReference type="SAM" id="MobiDB-lite"/>
    </source>
</evidence>
<dbReference type="RefSeq" id="WP_190350102.1">
    <property type="nucleotide sequence ID" value="NZ_JACJPY010000012.1"/>
</dbReference>
<reference evidence="4" key="1">
    <citation type="journal article" date="2015" name="ISME J.">
        <title>Draft Genome Sequence of Streptomyces incarnatus NRRL8089, which Produces the Nucleoside Antibiotic Sinefungin.</title>
        <authorList>
            <person name="Oshima K."/>
            <person name="Hattori M."/>
            <person name="Shimizu H."/>
            <person name="Fukuda K."/>
            <person name="Nemoto M."/>
            <person name="Inagaki K."/>
            <person name="Tamura T."/>
        </authorList>
    </citation>
    <scope>NUCLEOTIDE SEQUENCE</scope>
    <source>
        <strain evidence="4">FACHB-1277</strain>
    </source>
</reference>
<dbReference type="InterPro" id="IPR005532">
    <property type="entry name" value="SUMF_dom"/>
</dbReference>
<dbReference type="InterPro" id="IPR016187">
    <property type="entry name" value="CTDL_fold"/>
</dbReference>
<dbReference type="SUPFAM" id="SSF52129">
    <property type="entry name" value="Caspase-like"/>
    <property type="match status" value="1"/>
</dbReference>
<feature type="domain" description="Peptidase C14 caspase" evidence="2">
    <location>
        <begin position="3"/>
        <end position="232"/>
    </location>
</feature>
<dbReference type="Proteomes" id="UP000631421">
    <property type="component" value="Unassembled WGS sequence"/>
</dbReference>
<protein>
    <submittedName>
        <fullName evidence="4">SUMF1/EgtB/PvdO family nonheme iron enzyme</fullName>
    </submittedName>
</protein>
<dbReference type="Pfam" id="PF00656">
    <property type="entry name" value="Peptidase_C14"/>
    <property type="match status" value="1"/>
</dbReference>
<accession>A0A926Z5L8</accession>
<comment type="caution">
    <text evidence="4">The sequence shown here is derived from an EMBL/GenBank/DDBJ whole genome shotgun (WGS) entry which is preliminary data.</text>
</comment>
<sequence>MKNIAIAIGINQYRNLQHLQYAKNDAQLFSDFLLRDAGFDRVWYFADDSPDIEGVSTEPIRSNLLTVLNDLSENAPSLEIDNLWFFFAGHGIQHKANDYLLMADSNPNLPEETAIATNLILQNLKQSKAKNVILFLDACRNVGRRDGRGIGDRTTADVKKISDTVCFFACSPHEFSYELPQYNQGIFTYALLEGLGIQHKRATVEKLEHFLKLRVSQLAEIAKAKQNPRVVNDSGDKHLILMPKYADKSDLLPLKNAAVKAHRDNKLDLARYLWMQILSIDGTDYEAILEIEGLAVERYKASLPITQDRVVEVASSPEMSMRQVNATTVENRQKLTDTNPLILDLGDGVTLELVKVPAGKFMMGSPDGKGDDDERPQHQVILQEFFIGKYAVTNAQWQAVMKKQGSANCDKEFQGDLQPVVGVSWHEARAFCAKVQQQTGKAVRLPTEAEWEYAARGANQSKGYEYAGSNNLEEVGWYRDNSGNVTHPVGQKKANELGIYDMSGNVWEWCLDELHDSYADKPENLKKQGNQAWGDLNVDNNDNRSRSRRGGSWIDFAILCRSAYRGSGLARDQINGISFRVVFASSS</sequence>
<dbReference type="InterPro" id="IPR011600">
    <property type="entry name" value="Pept_C14_caspase"/>
</dbReference>
<name>A0A926Z5L8_9CYAN</name>